<dbReference type="GO" id="GO:0052689">
    <property type="term" value="F:carboxylic ester hydrolase activity"/>
    <property type="evidence" value="ECO:0007669"/>
    <property type="project" value="TreeGrafter"/>
</dbReference>
<reference evidence="2 3" key="1">
    <citation type="submission" date="2018-06" db="EMBL/GenBank/DDBJ databases">
        <title>Azoarcus communis strain SWub3 genome.</title>
        <authorList>
            <person name="Zorraquino Salvo V."/>
            <person name="Toubiana D."/>
            <person name="Blumwald E."/>
        </authorList>
    </citation>
    <scope>NUCLEOTIDE SEQUENCE [LARGE SCALE GENOMIC DNA]</scope>
    <source>
        <strain evidence="2 3">SWub3</strain>
    </source>
</reference>
<dbReference type="InterPro" id="IPR029058">
    <property type="entry name" value="AB_hydrolase_fold"/>
</dbReference>
<dbReference type="OrthoDB" id="9178559at2"/>
<proteinExistence type="predicted"/>
<evidence type="ECO:0000259" key="1">
    <source>
        <dbReference type="PROSITE" id="PS51186"/>
    </source>
</evidence>
<feature type="domain" description="N-acetyltransferase" evidence="1">
    <location>
        <begin position="5"/>
        <end position="154"/>
    </location>
</feature>
<dbReference type="PANTHER" id="PTHR42886">
    <property type="entry name" value="RE40534P-RELATED"/>
    <property type="match status" value="1"/>
</dbReference>
<dbReference type="SUPFAM" id="SSF53474">
    <property type="entry name" value="alpha/beta-Hydrolases"/>
    <property type="match status" value="1"/>
</dbReference>
<comment type="caution">
    <text evidence="2">The sequence shown here is derived from an EMBL/GenBank/DDBJ whole genome shotgun (WGS) entry which is preliminary data.</text>
</comment>
<protein>
    <recommendedName>
        <fullName evidence="1">N-acetyltransferase domain-containing protein</fullName>
    </recommendedName>
</protein>
<dbReference type="AlphaFoldDB" id="A0A323UW66"/>
<dbReference type="CDD" id="cd04301">
    <property type="entry name" value="NAT_SF"/>
    <property type="match status" value="1"/>
</dbReference>
<dbReference type="InterPro" id="IPR016181">
    <property type="entry name" value="Acyl_CoA_acyltransferase"/>
</dbReference>
<dbReference type="Gene3D" id="3.40.50.1820">
    <property type="entry name" value="alpha/beta hydrolase"/>
    <property type="match status" value="1"/>
</dbReference>
<dbReference type="Gene3D" id="3.40.630.30">
    <property type="match status" value="1"/>
</dbReference>
<dbReference type="EMBL" id="QKOE01000008">
    <property type="protein sequence ID" value="PZA16213.1"/>
    <property type="molecule type" value="Genomic_DNA"/>
</dbReference>
<dbReference type="GO" id="GO:0055088">
    <property type="term" value="P:lipid homeostasis"/>
    <property type="evidence" value="ECO:0007669"/>
    <property type="project" value="TreeGrafter"/>
</dbReference>
<dbReference type="GO" id="GO:0006654">
    <property type="term" value="P:phosphatidic acid biosynthetic process"/>
    <property type="evidence" value="ECO:0007669"/>
    <property type="project" value="TreeGrafter"/>
</dbReference>
<organism evidence="2 3">
    <name type="scientific">Parazoarcus communis SWub3 = DSM 12120</name>
    <dbReference type="NCBI Taxonomy" id="1121029"/>
    <lineage>
        <taxon>Bacteria</taxon>
        <taxon>Pseudomonadati</taxon>
        <taxon>Pseudomonadota</taxon>
        <taxon>Betaproteobacteria</taxon>
        <taxon>Rhodocyclales</taxon>
        <taxon>Zoogloeaceae</taxon>
        <taxon>Parazoarcus</taxon>
    </lineage>
</organism>
<dbReference type="SUPFAM" id="SSF55729">
    <property type="entry name" value="Acyl-CoA N-acyltransferases (Nat)"/>
    <property type="match status" value="1"/>
</dbReference>
<dbReference type="Pfam" id="PF12697">
    <property type="entry name" value="Abhydrolase_6"/>
    <property type="match status" value="1"/>
</dbReference>
<dbReference type="InterPro" id="IPR000073">
    <property type="entry name" value="AB_hydrolase_1"/>
</dbReference>
<gene>
    <name evidence="2" type="ORF">DNK49_12945</name>
</gene>
<dbReference type="InterPro" id="IPR000182">
    <property type="entry name" value="GNAT_dom"/>
</dbReference>
<keyword evidence="3" id="KW-1185">Reference proteome</keyword>
<dbReference type="GO" id="GO:0042171">
    <property type="term" value="F:lysophosphatidic acid acyltransferase activity"/>
    <property type="evidence" value="ECO:0007669"/>
    <property type="project" value="TreeGrafter"/>
</dbReference>
<dbReference type="Pfam" id="PF00583">
    <property type="entry name" value="Acetyltransf_1"/>
    <property type="match status" value="1"/>
</dbReference>
<evidence type="ECO:0000313" key="2">
    <source>
        <dbReference type="EMBL" id="PZA16213.1"/>
    </source>
</evidence>
<dbReference type="PROSITE" id="PS51186">
    <property type="entry name" value="GNAT"/>
    <property type="match status" value="1"/>
</dbReference>
<dbReference type="PANTHER" id="PTHR42886:SF42">
    <property type="entry name" value="ALPHA_BETA-HYDROLASES SUPERFAMILY PROTEIN"/>
    <property type="match status" value="1"/>
</dbReference>
<dbReference type="Proteomes" id="UP000248259">
    <property type="component" value="Unassembled WGS sequence"/>
</dbReference>
<sequence length="378" mass="41026">MFMNYRFASLTPADEPAIALHLMSLDVEDRALRFGSPVTDDILGVYAQGLNFNRDVAEGAWDGGRLVGLAHLAVFPEGGYPVGELGLSIAPGYRRQGISSLLIKHAIARARRFRLTRMYVHYMRRNLAMTRLVRHFGLDVEYYGDEARASLEVVPRAQSVWTETRRAGPGGRLEVFHRASVRPLRGHVLLVHGAGGDGWQWRSVMAELAAAGYSAHALSLSGHGRSARAAPTLERMRTDVAEILAELPGDTRLVGHSMGGYLVQRELMERECPAAVLLAPVPPDVPRGQDLDALLAGLSGRQARMVAASILAEASGVAVERVSTPVALISGDRDRVMPVPWMRATAARYRAQWTRLPAGHNLPVVTGVGRAVVSGLLS</sequence>
<evidence type="ECO:0000313" key="3">
    <source>
        <dbReference type="Proteomes" id="UP000248259"/>
    </source>
</evidence>
<accession>A0A323UW66</accession>
<name>A0A323UW66_9RHOO</name>